<organism evidence="1 2">
    <name type="scientific">Klebsormidium nitens</name>
    <name type="common">Green alga</name>
    <name type="synonym">Ulothrix nitens</name>
    <dbReference type="NCBI Taxonomy" id="105231"/>
    <lineage>
        <taxon>Eukaryota</taxon>
        <taxon>Viridiplantae</taxon>
        <taxon>Streptophyta</taxon>
        <taxon>Klebsormidiophyceae</taxon>
        <taxon>Klebsormidiales</taxon>
        <taxon>Klebsormidiaceae</taxon>
        <taxon>Klebsormidium</taxon>
    </lineage>
</organism>
<keyword evidence="2" id="KW-1185">Reference proteome</keyword>
<dbReference type="EMBL" id="DF237657">
    <property type="protein sequence ID" value="GAQ90964.1"/>
    <property type="molecule type" value="Genomic_DNA"/>
</dbReference>
<proteinExistence type="predicted"/>
<dbReference type="Proteomes" id="UP000054558">
    <property type="component" value="Unassembled WGS sequence"/>
</dbReference>
<evidence type="ECO:0000313" key="2">
    <source>
        <dbReference type="Proteomes" id="UP000054558"/>
    </source>
</evidence>
<name>A0A1Y1IJK8_KLENI</name>
<gene>
    <name evidence="1" type="ORF">KFL_007080025</name>
</gene>
<protein>
    <submittedName>
        <fullName evidence="1">Uncharacterized protein</fullName>
    </submittedName>
</protein>
<dbReference type="AlphaFoldDB" id="A0A1Y1IJK8"/>
<evidence type="ECO:0000313" key="1">
    <source>
        <dbReference type="EMBL" id="GAQ90964.1"/>
    </source>
</evidence>
<sequence length="542" mass="61864">MARTFALERLPFCAPSGHAVWAEWQTGYFDINSGCSGADGSKHLSWKAFRRFVPEEATAEGHPLFEPARNGKIVLCAPQLFLRWAQHAGVSEEAAFAISKQLLEAHAKHLVDLELAAFYKMDRLNWLRSLTIGAGDISHYEAMSNWTKNARALDGAVMAYCSIPVRPQASAVPWLLTELIRPDTREAFAQHVRVSGRLLWEELVGDEHHFLNVRCDDMMALVCSYSGPGALLLQAIFFNAKMLELSSFGLYPPAPTKAKAVTPFPTQLELSPQGVIRSLLDRADPFPVGWRDALMVIGGQNASLFRTSFAKRVRANCSEAEYREDKDKGDVFTTINGLKSLCRSCRGDKRRALLEVFDSLERAEDVSEWTRQEALMTRHIARYMYCLTTPDLERLEVYNRIFGERCYRFEDVLAAGMLRYGRRPYVERLLRRPARLLMKDEKFAIRWAKARHLRQQLAVPGIALDDGSLWEYAKEYTRTDAGMNELKRRIHLHHWFAGVVEPVGEQEELRVKHLQKAYAFTGDKKLIQEANRIFADEFLLDY</sequence>
<accession>A0A1Y1IJK8</accession>
<reference evidence="1 2" key="1">
    <citation type="journal article" date="2014" name="Nat. Commun.">
        <title>Klebsormidium flaccidum genome reveals primary factors for plant terrestrial adaptation.</title>
        <authorList>
            <person name="Hori K."/>
            <person name="Maruyama F."/>
            <person name="Fujisawa T."/>
            <person name="Togashi T."/>
            <person name="Yamamoto N."/>
            <person name="Seo M."/>
            <person name="Sato S."/>
            <person name="Yamada T."/>
            <person name="Mori H."/>
            <person name="Tajima N."/>
            <person name="Moriyama T."/>
            <person name="Ikeuchi M."/>
            <person name="Watanabe M."/>
            <person name="Wada H."/>
            <person name="Kobayashi K."/>
            <person name="Saito M."/>
            <person name="Masuda T."/>
            <person name="Sasaki-Sekimoto Y."/>
            <person name="Mashiguchi K."/>
            <person name="Awai K."/>
            <person name="Shimojima M."/>
            <person name="Masuda S."/>
            <person name="Iwai M."/>
            <person name="Nobusawa T."/>
            <person name="Narise T."/>
            <person name="Kondo S."/>
            <person name="Saito H."/>
            <person name="Sato R."/>
            <person name="Murakawa M."/>
            <person name="Ihara Y."/>
            <person name="Oshima-Yamada Y."/>
            <person name="Ohtaka K."/>
            <person name="Satoh M."/>
            <person name="Sonobe K."/>
            <person name="Ishii M."/>
            <person name="Ohtani R."/>
            <person name="Kanamori-Sato M."/>
            <person name="Honoki R."/>
            <person name="Miyazaki D."/>
            <person name="Mochizuki H."/>
            <person name="Umetsu J."/>
            <person name="Higashi K."/>
            <person name="Shibata D."/>
            <person name="Kamiya Y."/>
            <person name="Sato N."/>
            <person name="Nakamura Y."/>
            <person name="Tabata S."/>
            <person name="Ida S."/>
            <person name="Kurokawa K."/>
            <person name="Ohta H."/>
        </authorList>
    </citation>
    <scope>NUCLEOTIDE SEQUENCE [LARGE SCALE GENOMIC DNA]</scope>
    <source>
        <strain evidence="1 2">NIES-2285</strain>
    </source>
</reference>